<evidence type="ECO:0000313" key="4">
    <source>
        <dbReference type="Proteomes" id="UP000180280"/>
    </source>
</evidence>
<dbReference type="EMBL" id="MKCT01000001">
    <property type="protein sequence ID" value="OHX21208.1"/>
    <property type="molecule type" value="Genomic_DNA"/>
</dbReference>
<evidence type="ECO:0000313" key="2">
    <source>
        <dbReference type="EMBL" id="OHX21208.1"/>
    </source>
</evidence>
<reference evidence="3 4" key="1">
    <citation type="submission" date="2016-09" db="EMBL/GenBank/DDBJ databases">
        <title>Chromobacterium muskegensis sp. nov., an insecticidal bacterium isolated from Sphagnum bogs.</title>
        <authorList>
            <person name="Sparks M.E."/>
            <person name="Blackburn M.B."/>
            <person name="Gundersen-Rindal D.E."/>
            <person name="Mitchell A."/>
            <person name="Farrar R."/>
            <person name="Kuhar D."/>
        </authorList>
    </citation>
    <scope>NUCLEOTIDE SEQUENCE [LARGE SCALE GENOMIC DNA]</scope>
    <source>
        <strain evidence="2 4">14B-1</strain>
        <strain evidence="1 3">37-2</strain>
    </source>
</reference>
<gene>
    <name evidence="2" type="ORF">BI344_01325</name>
    <name evidence="1" type="ORF">BI347_03430</name>
</gene>
<dbReference type="AlphaFoldDB" id="A0A1S1X007"/>
<sequence length="91" mass="10521">MILLSFLTIADLDLLLKVLHCFHDSLRGNQIELIAGTRELTLTFRTFFTDDDAAQTCNEFFIVFEFLFPKLCFSFTFFCKPVRGSGKRKCP</sequence>
<evidence type="ECO:0000313" key="1">
    <source>
        <dbReference type="EMBL" id="OHX12658.1"/>
    </source>
</evidence>
<dbReference type="EMBL" id="MKCS01000001">
    <property type="protein sequence ID" value="OHX12658.1"/>
    <property type="molecule type" value="Genomic_DNA"/>
</dbReference>
<evidence type="ECO:0000313" key="3">
    <source>
        <dbReference type="Proteomes" id="UP000180088"/>
    </source>
</evidence>
<organism evidence="1 3">
    <name type="scientific">Chromobacterium sphagni</name>
    <dbReference type="NCBI Taxonomy" id="1903179"/>
    <lineage>
        <taxon>Bacteria</taxon>
        <taxon>Pseudomonadati</taxon>
        <taxon>Pseudomonadota</taxon>
        <taxon>Betaproteobacteria</taxon>
        <taxon>Neisseriales</taxon>
        <taxon>Chromobacteriaceae</taxon>
        <taxon>Chromobacterium</taxon>
    </lineage>
</organism>
<proteinExistence type="predicted"/>
<name>A0A1S1X007_9NEIS</name>
<dbReference type="Proteomes" id="UP000180280">
    <property type="component" value="Unassembled WGS sequence"/>
</dbReference>
<accession>A0A1S1X007</accession>
<dbReference type="Proteomes" id="UP000180088">
    <property type="component" value="Unassembled WGS sequence"/>
</dbReference>
<comment type="caution">
    <text evidence="1">The sequence shown here is derived from an EMBL/GenBank/DDBJ whole genome shotgun (WGS) entry which is preliminary data.</text>
</comment>
<keyword evidence="4" id="KW-1185">Reference proteome</keyword>
<protein>
    <submittedName>
        <fullName evidence="1">Uncharacterized protein</fullName>
    </submittedName>
</protein>